<dbReference type="Proteomes" id="UP000823388">
    <property type="component" value="Chromosome 6N"/>
</dbReference>
<sequence>MRRLWCLLCRRCASEPVRGMFSQGCGKGIFRILGFLKWYIVRQVVYYKMTPSIFLGIICIKA</sequence>
<gene>
    <name evidence="1" type="ORF">PVAP13_6NG190606</name>
</gene>
<proteinExistence type="predicted"/>
<organism evidence="1 2">
    <name type="scientific">Panicum virgatum</name>
    <name type="common">Blackwell switchgrass</name>
    <dbReference type="NCBI Taxonomy" id="38727"/>
    <lineage>
        <taxon>Eukaryota</taxon>
        <taxon>Viridiplantae</taxon>
        <taxon>Streptophyta</taxon>
        <taxon>Embryophyta</taxon>
        <taxon>Tracheophyta</taxon>
        <taxon>Spermatophyta</taxon>
        <taxon>Magnoliopsida</taxon>
        <taxon>Liliopsida</taxon>
        <taxon>Poales</taxon>
        <taxon>Poaceae</taxon>
        <taxon>PACMAD clade</taxon>
        <taxon>Panicoideae</taxon>
        <taxon>Panicodae</taxon>
        <taxon>Paniceae</taxon>
        <taxon>Panicinae</taxon>
        <taxon>Panicum</taxon>
        <taxon>Panicum sect. Hiantes</taxon>
    </lineage>
</organism>
<reference evidence="1" key="1">
    <citation type="submission" date="2020-05" db="EMBL/GenBank/DDBJ databases">
        <title>WGS assembly of Panicum virgatum.</title>
        <authorList>
            <person name="Lovell J.T."/>
            <person name="Jenkins J."/>
            <person name="Shu S."/>
            <person name="Juenger T.E."/>
            <person name="Schmutz J."/>
        </authorList>
    </citation>
    <scope>NUCLEOTIDE SEQUENCE</scope>
    <source>
        <strain evidence="1">AP13</strain>
    </source>
</reference>
<protein>
    <submittedName>
        <fullName evidence="1">Uncharacterized protein</fullName>
    </submittedName>
</protein>
<accession>A0A8T0QYL7</accession>
<dbReference type="EMBL" id="CM029048">
    <property type="protein sequence ID" value="KAG2578045.1"/>
    <property type="molecule type" value="Genomic_DNA"/>
</dbReference>
<name>A0A8T0QYL7_PANVG</name>
<keyword evidence="2" id="KW-1185">Reference proteome</keyword>
<comment type="caution">
    <text evidence="1">The sequence shown here is derived from an EMBL/GenBank/DDBJ whole genome shotgun (WGS) entry which is preliminary data.</text>
</comment>
<evidence type="ECO:0000313" key="1">
    <source>
        <dbReference type="EMBL" id="KAG2578045.1"/>
    </source>
</evidence>
<dbReference type="AlphaFoldDB" id="A0A8T0QYL7"/>
<evidence type="ECO:0000313" key="2">
    <source>
        <dbReference type="Proteomes" id="UP000823388"/>
    </source>
</evidence>